<dbReference type="OrthoDB" id="66881at2759"/>
<keyword evidence="3" id="KW-1185">Reference proteome</keyword>
<reference evidence="2 3" key="1">
    <citation type="journal article" date="2012" name="PLoS Pathog.">
        <title>Diverse lifestyles and strategies of plant pathogenesis encoded in the genomes of eighteen Dothideomycetes fungi.</title>
        <authorList>
            <person name="Ohm R.A."/>
            <person name="Feau N."/>
            <person name="Henrissat B."/>
            <person name="Schoch C.L."/>
            <person name="Horwitz B.A."/>
            <person name="Barry K.W."/>
            <person name="Condon B.J."/>
            <person name="Copeland A.C."/>
            <person name="Dhillon B."/>
            <person name="Glaser F."/>
            <person name="Hesse C.N."/>
            <person name="Kosti I."/>
            <person name="LaButti K."/>
            <person name="Lindquist E.A."/>
            <person name="Lucas S."/>
            <person name="Salamov A.A."/>
            <person name="Bradshaw R.E."/>
            <person name="Ciuffetti L."/>
            <person name="Hamelin R.C."/>
            <person name="Kema G.H.J."/>
            <person name="Lawrence C."/>
            <person name="Scott J.A."/>
            <person name="Spatafora J.W."/>
            <person name="Turgeon B.G."/>
            <person name="de Wit P.J.G.M."/>
            <person name="Zhong S."/>
            <person name="Goodwin S.B."/>
            <person name="Grigoriev I.V."/>
        </authorList>
    </citation>
    <scope>NUCLEOTIDE SEQUENCE [LARGE SCALE GENOMIC DNA]</scope>
    <source>
        <strain evidence="2 3">UAMH 10762</strain>
    </source>
</reference>
<evidence type="ECO:0000256" key="1">
    <source>
        <dbReference type="SAM" id="MobiDB-lite"/>
    </source>
</evidence>
<dbReference type="AlphaFoldDB" id="M2MHD2"/>
<evidence type="ECO:0000313" key="2">
    <source>
        <dbReference type="EMBL" id="EMC95996.1"/>
    </source>
</evidence>
<dbReference type="HOGENOM" id="CLU_636127_0_0_1"/>
<dbReference type="KEGG" id="bcom:BAUCODRAFT_148834"/>
<sequence length="431" mass="48636">MLSVLEYALLCGSQAKGSSGVRRGFRETLFDLLDDGQSLLRLRAASRQMHHIIGHRPGRLFRRLYVKAPMNDEEDQLALERAAPFCHSLTITITSTEMEKSLTTDLARGGRNNLLELVRGRNAQSRMTTSSYDAASIYSTVTGLTARMSVPPAQLSHSDQVAQELSRRQWLSIFSCFRQLQTLTFRIHGDPAWPGRNEVEDLLITIRAALEQTDLPHLTEVQLKPIHAMGIVHLRWTGLSAFGPPPRLPTPTKPPIIWHRLTILDIHLRNPFTTSQLTPAQRLMFKKLLYDYLRAFTSTLQSLRFVWLDGEGPSPLTLHHEDGLARSRLPLQWHVLETLWLGNITFPHSTIALASRMAPKLKGLWMLRSTCMNERRLNLDAHDMWVEVLSRNQTSAAAGLQDNTSSVSSQSARTSATPWASGISRVEGRYR</sequence>
<dbReference type="Proteomes" id="UP000011761">
    <property type="component" value="Unassembled WGS sequence"/>
</dbReference>
<feature type="compositionally biased region" description="Low complexity" evidence="1">
    <location>
        <begin position="404"/>
        <end position="417"/>
    </location>
</feature>
<organism evidence="2 3">
    <name type="scientific">Baudoinia panamericana (strain UAMH 10762)</name>
    <name type="common">Angels' share fungus</name>
    <name type="synonym">Baudoinia compniacensis (strain UAMH 10762)</name>
    <dbReference type="NCBI Taxonomy" id="717646"/>
    <lineage>
        <taxon>Eukaryota</taxon>
        <taxon>Fungi</taxon>
        <taxon>Dikarya</taxon>
        <taxon>Ascomycota</taxon>
        <taxon>Pezizomycotina</taxon>
        <taxon>Dothideomycetes</taxon>
        <taxon>Dothideomycetidae</taxon>
        <taxon>Mycosphaerellales</taxon>
        <taxon>Teratosphaeriaceae</taxon>
        <taxon>Baudoinia</taxon>
    </lineage>
</organism>
<dbReference type="EMBL" id="KB445556">
    <property type="protein sequence ID" value="EMC95996.1"/>
    <property type="molecule type" value="Genomic_DNA"/>
</dbReference>
<evidence type="ECO:0000313" key="3">
    <source>
        <dbReference type="Proteomes" id="UP000011761"/>
    </source>
</evidence>
<dbReference type="RefSeq" id="XP_007677272.1">
    <property type="nucleotide sequence ID" value="XM_007679082.1"/>
</dbReference>
<dbReference type="eggNOG" id="ENOG502SF87">
    <property type="taxonomic scope" value="Eukaryota"/>
</dbReference>
<proteinExistence type="predicted"/>
<name>M2MHD2_BAUPA</name>
<gene>
    <name evidence="2" type="ORF">BAUCODRAFT_148834</name>
</gene>
<dbReference type="GeneID" id="19108890"/>
<protein>
    <submittedName>
        <fullName evidence="2">Uncharacterized protein</fullName>
    </submittedName>
</protein>
<accession>M2MHD2</accession>
<feature type="region of interest" description="Disordered" evidence="1">
    <location>
        <begin position="397"/>
        <end position="431"/>
    </location>
</feature>